<dbReference type="PANTHER" id="PTHR11102">
    <property type="entry name" value="SEL-1-LIKE PROTEIN"/>
    <property type="match status" value="1"/>
</dbReference>
<evidence type="ECO:0000313" key="2">
    <source>
        <dbReference type="EMBL" id="CDH52188.1"/>
    </source>
</evidence>
<organism evidence="2 3">
    <name type="scientific">Lichtheimia corymbifera JMRC:FSU:9682</name>
    <dbReference type="NCBI Taxonomy" id="1263082"/>
    <lineage>
        <taxon>Eukaryota</taxon>
        <taxon>Fungi</taxon>
        <taxon>Fungi incertae sedis</taxon>
        <taxon>Mucoromycota</taxon>
        <taxon>Mucoromycotina</taxon>
        <taxon>Mucoromycetes</taxon>
        <taxon>Mucorales</taxon>
        <taxon>Lichtheimiaceae</taxon>
        <taxon>Lichtheimia</taxon>
    </lineage>
</organism>
<comment type="caution">
    <text evidence="2">The sequence shown here is derived from an EMBL/GenBank/DDBJ whole genome shotgun (WGS) entry which is preliminary data.</text>
</comment>
<dbReference type="VEuPathDB" id="FungiDB:LCOR_03696.1"/>
<sequence length="406" mass="44728">MSCRHPLQKTAALFPTFYRSSQCLKKPLPRSHLRYASTTRKSAAKVQRSMGGIFEPFLESSTPKAKQSARPAPKPLSALTVKDVLPSDDQLQMILQHKETTLDIEKQKAIMAAILKEAPSDELLKMAPASELSALGNIVIRGSRDGTLAALALYKAAMEGGDDRGAFSYATMLHREAMSNNKTDPQALEILSKLARKGHPYAQMNLAAIIMRSQPDQISSAIKLYELAAKGGIDKAYVELGRMYRIGYGVHQDHQKAYQYFEQGAKRGDAQCNFMLGVYHSSQMGVVEENQEKAFKYFQKAAMRGMPEAQYNVGFRFLKGHGVERNTYNAAEFLRMAAMQGFQLAQINLGAMYMQGDGVKKNMDEARHWLEKAAALGGKMGQDAQQRLASLDGAGPDKGGSSCNIM</sequence>
<evidence type="ECO:0000313" key="3">
    <source>
        <dbReference type="Proteomes" id="UP000027586"/>
    </source>
</evidence>
<protein>
    <submittedName>
        <fullName evidence="2">Sel1 repeat protein</fullName>
    </submittedName>
</protein>
<proteinExistence type="inferred from homology"/>
<dbReference type="PANTHER" id="PTHR11102:SF161">
    <property type="match status" value="1"/>
</dbReference>
<name>A0A068RPS9_9FUNG</name>
<comment type="similarity">
    <text evidence="1">Belongs to the sel-1 family.</text>
</comment>
<dbReference type="STRING" id="1263082.A0A068RPS9"/>
<dbReference type="InterPro" id="IPR011990">
    <property type="entry name" value="TPR-like_helical_dom_sf"/>
</dbReference>
<dbReference type="InterPro" id="IPR006597">
    <property type="entry name" value="Sel1-like"/>
</dbReference>
<dbReference type="AlphaFoldDB" id="A0A068RPS9"/>
<dbReference type="OrthoDB" id="2425131at2759"/>
<reference evidence="2" key="1">
    <citation type="submission" date="2013-08" db="EMBL/GenBank/DDBJ databases">
        <title>Gene expansion shapes genome architecture in the human pathogen Lichtheimia corymbifera: an evolutionary genomics analysis in the ancient terrestrial Mucorales (Mucoromycotina).</title>
        <authorList>
            <person name="Schwartze V.U."/>
            <person name="Winter S."/>
            <person name="Shelest E."/>
            <person name="Marcet-Houben M."/>
            <person name="Horn F."/>
            <person name="Wehner S."/>
            <person name="Hoffmann K."/>
            <person name="Riege K."/>
            <person name="Sammeth M."/>
            <person name="Nowrousian M."/>
            <person name="Valiante V."/>
            <person name="Linde J."/>
            <person name="Jacobsen I.D."/>
            <person name="Marz M."/>
            <person name="Brakhage A.A."/>
            <person name="Gabaldon T."/>
            <person name="Bocker S."/>
            <person name="Voigt K."/>
        </authorList>
    </citation>
    <scope>NUCLEOTIDE SEQUENCE [LARGE SCALE GENOMIC DNA]</scope>
    <source>
        <strain evidence="2">FSU 9682</strain>
    </source>
</reference>
<dbReference type="EMBL" id="CBTN010000012">
    <property type="protein sequence ID" value="CDH52188.1"/>
    <property type="molecule type" value="Genomic_DNA"/>
</dbReference>
<dbReference type="Gene3D" id="1.25.40.10">
    <property type="entry name" value="Tetratricopeptide repeat domain"/>
    <property type="match status" value="2"/>
</dbReference>
<dbReference type="Proteomes" id="UP000027586">
    <property type="component" value="Unassembled WGS sequence"/>
</dbReference>
<dbReference type="InterPro" id="IPR050767">
    <property type="entry name" value="Sel1_AlgK"/>
</dbReference>
<evidence type="ECO:0000256" key="1">
    <source>
        <dbReference type="ARBA" id="ARBA00038101"/>
    </source>
</evidence>
<dbReference type="SMART" id="SM00671">
    <property type="entry name" value="SEL1"/>
    <property type="match status" value="5"/>
</dbReference>
<gene>
    <name evidence="2" type="ORF">LCOR_03696.1</name>
</gene>
<dbReference type="SUPFAM" id="SSF81901">
    <property type="entry name" value="HCP-like"/>
    <property type="match status" value="1"/>
</dbReference>
<keyword evidence="3" id="KW-1185">Reference proteome</keyword>
<accession>A0A068RPS9</accession>
<dbReference type="Pfam" id="PF08238">
    <property type="entry name" value="Sel1"/>
    <property type="match status" value="5"/>
</dbReference>